<dbReference type="PANTHER" id="PTHR23028:SF53">
    <property type="entry name" value="ACYL_TRANSF_3 DOMAIN-CONTAINING PROTEIN"/>
    <property type="match status" value="1"/>
</dbReference>
<evidence type="ECO:0000256" key="1">
    <source>
        <dbReference type="SAM" id="MobiDB-lite"/>
    </source>
</evidence>
<gene>
    <name evidence="5" type="ORF">DY240_19260</name>
</gene>
<protein>
    <submittedName>
        <fullName evidence="5">Acyltransferase</fullName>
    </submittedName>
</protein>
<dbReference type="Pfam" id="PF19040">
    <property type="entry name" value="SGNH"/>
    <property type="match status" value="1"/>
</dbReference>
<dbReference type="OrthoDB" id="3404679at2"/>
<dbReference type="Pfam" id="PF01757">
    <property type="entry name" value="Acyl_transf_3"/>
    <property type="match status" value="1"/>
</dbReference>
<feature type="transmembrane region" description="Helical" evidence="2">
    <location>
        <begin position="253"/>
        <end position="269"/>
    </location>
</feature>
<keyword evidence="5" id="KW-0012">Acyltransferase</keyword>
<reference evidence="5 6" key="1">
    <citation type="submission" date="2018-09" db="EMBL/GenBank/DDBJ databases">
        <title>Isolation, diversity and antifungal activity of actinobacteria from wheat.</title>
        <authorList>
            <person name="Han C."/>
        </authorList>
    </citation>
    <scope>NUCLEOTIDE SEQUENCE [LARGE SCALE GENOMIC DNA]</scope>
    <source>
        <strain evidence="5 6">NEAU-YY265</strain>
    </source>
</reference>
<dbReference type="InterPro" id="IPR050879">
    <property type="entry name" value="Acyltransferase_3"/>
</dbReference>
<keyword evidence="5" id="KW-0808">Transferase</keyword>
<feature type="transmembrane region" description="Helical" evidence="2">
    <location>
        <begin position="27"/>
        <end position="43"/>
    </location>
</feature>
<feature type="transmembrane region" description="Helical" evidence="2">
    <location>
        <begin position="227"/>
        <end position="246"/>
    </location>
</feature>
<keyword evidence="2" id="KW-1133">Transmembrane helix</keyword>
<feature type="transmembrane region" description="Helical" evidence="2">
    <location>
        <begin position="275"/>
        <end position="293"/>
    </location>
</feature>
<feature type="transmembrane region" description="Helical" evidence="2">
    <location>
        <begin position="313"/>
        <end position="334"/>
    </location>
</feature>
<dbReference type="RefSeq" id="WP_119661468.1">
    <property type="nucleotide sequence ID" value="NZ_QUAL01000179.1"/>
</dbReference>
<dbReference type="GO" id="GO:0016020">
    <property type="term" value="C:membrane"/>
    <property type="evidence" value="ECO:0007669"/>
    <property type="project" value="TreeGrafter"/>
</dbReference>
<feature type="domain" description="Acyltransferase 3" evidence="3">
    <location>
        <begin position="24"/>
        <end position="355"/>
    </location>
</feature>
<organism evidence="5 6">
    <name type="scientific">Jiangella rhizosphaerae</name>
    <dbReference type="NCBI Taxonomy" id="2293569"/>
    <lineage>
        <taxon>Bacteria</taxon>
        <taxon>Bacillati</taxon>
        <taxon>Actinomycetota</taxon>
        <taxon>Actinomycetes</taxon>
        <taxon>Jiangellales</taxon>
        <taxon>Jiangellaceae</taxon>
        <taxon>Jiangella</taxon>
    </lineage>
</organism>
<feature type="domain" description="SGNH" evidence="4">
    <location>
        <begin position="487"/>
        <end position="711"/>
    </location>
</feature>
<proteinExistence type="predicted"/>
<dbReference type="Proteomes" id="UP000284057">
    <property type="component" value="Unassembled WGS sequence"/>
</dbReference>
<name>A0A418KMI1_9ACTN</name>
<evidence type="ECO:0000259" key="4">
    <source>
        <dbReference type="Pfam" id="PF19040"/>
    </source>
</evidence>
<feature type="transmembrane region" description="Helical" evidence="2">
    <location>
        <begin position="49"/>
        <end position="69"/>
    </location>
</feature>
<feature type="transmembrane region" description="Helical" evidence="2">
    <location>
        <begin position="189"/>
        <end position="207"/>
    </location>
</feature>
<dbReference type="EMBL" id="QUAL01000179">
    <property type="protein sequence ID" value="RIQ19610.1"/>
    <property type="molecule type" value="Genomic_DNA"/>
</dbReference>
<dbReference type="GO" id="GO:0009103">
    <property type="term" value="P:lipopolysaccharide biosynthetic process"/>
    <property type="evidence" value="ECO:0007669"/>
    <property type="project" value="TreeGrafter"/>
</dbReference>
<feature type="transmembrane region" description="Helical" evidence="2">
    <location>
        <begin position="375"/>
        <end position="398"/>
    </location>
</feature>
<dbReference type="PANTHER" id="PTHR23028">
    <property type="entry name" value="ACETYLTRANSFERASE"/>
    <property type="match status" value="1"/>
</dbReference>
<sequence>MTATVTEAPRATTKTAAPSGFRPEIQGLRAVAVLLVVIFHLWPEVLSGGFVGVDVFFVISGYLITAHIHREVTTTGTLSLRRFWARRMRRLLPASLLVLAVSAAATVLFLPATLWAMTARQIAASAAYFENWLLANDAVDYMAQDNVPTVAQHYWSLSVEEQFYAFWPVLVLGLALLARRLPGGRRDQLGPLLVVGLTIIAVVSLAWSITATADDQARAYFVTPTRIWEFAAGALLAILAVDGVRLGAALRRLLSGAGLVAILVAAVLFDESSLFPGWIALLPVLGTVAVIAAGSDGTRLTPGWFLARRPMTFVGDISYSVYLWHWPLIIVLPFVTGADLRTADKLGILAGTIVLAWISKIAVEDPLRNRRFLSVMPSRTFAFASLGMLAVIASAIAIDHEVNDASAGSSSVLAESLSGAESAPDPGLSEQTFAAACVGPAALDPANDCSPVTGEGPPIAPPELVVKQNTDPDYPECQQSLRQATVIGCEIGATENPDRVVALVGDSHATHWFGALDWLGRERNWMVVTYTKASCPVTVARRVLPDEQGGEAADSCDTWVEGVRERIAGDDRISAVFTSAFSSAYEFEAGGRDLPEPAVQGFQAVWREWTESGREVFVLKDVPPTQGDNVPNCLAVHADDPLECATSADDLPDDAIAAAAEDAGDGVHLIDLTDQFCDDEHCYPLIGDVIVYRDFSHLSREYSRALSPYIAAQVDAAETATRGR</sequence>
<feature type="transmembrane region" description="Helical" evidence="2">
    <location>
        <begin position="90"/>
        <end position="110"/>
    </location>
</feature>
<keyword evidence="2" id="KW-0472">Membrane</keyword>
<evidence type="ECO:0000313" key="5">
    <source>
        <dbReference type="EMBL" id="RIQ19610.1"/>
    </source>
</evidence>
<dbReference type="GO" id="GO:0016747">
    <property type="term" value="F:acyltransferase activity, transferring groups other than amino-acyl groups"/>
    <property type="evidence" value="ECO:0007669"/>
    <property type="project" value="InterPro"/>
</dbReference>
<evidence type="ECO:0000259" key="3">
    <source>
        <dbReference type="Pfam" id="PF01757"/>
    </source>
</evidence>
<accession>A0A418KMI1</accession>
<keyword evidence="2" id="KW-0812">Transmembrane</keyword>
<evidence type="ECO:0000313" key="6">
    <source>
        <dbReference type="Proteomes" id="UP000284057"/>
    </source>
</evidence>
<feature type="transmembrane region" description="Helical" evidence="2">
    <location>
        <begin position="164"/>
        <end position="182"/>
    </location>
</feature>
<dbReference type="InterPro" id="IPR043968">
    <property type="entry name" value="SGNH"/>
</dbReference>
<feature type="transmembrane region" description="Helical" evidence="2">
    <location>
        <begin position="346"/>
        <end position="363"/>
    </location>
</feature>
<feature type="region of interest" description="Disordered" evidence="1">
    <location>
        <begin position="448"/>
        <end position="475"/>
    </location>
</feature>
<dbReference type="AlphaFoldDB" id="A0A418KMI1"/>
<dbReference type="InterPro" id="IPR002656">
    <property type="entry name" value="Acyl_transf_3_dom"/>
</dbReference>
<comment type="caution">
    <text evidence="5">The sequence shown here is derived from an EMBL/GenBank/DDBJ whole genome shotgun (WGS) entry which is preliminary data.</text>
</comment>
<keyword evidence="6" id="KW-1185">Reference proteome</keyword>
<evidence type="ECO:0000256" key="2">
    <source>
        <dbReference type="SAM" id="Phobius"/>
    </source>
</evidence>